<evidence type="ECO:0000313" key="1">
    <source>
        <dbReference type="EMBL" id="APO67608.1"/>
    </source>
</evidence>
<sequence length="60" mass="6544">MADDKSKRGAADRNKVAGGEPYEVSYFAKKHGISRDKAEAIIKKHGSDREAANKAAEKIK</sequence>
<dbReference type="Pfam" id="PF12244">
    <property type="entry name" value="DUF3606"/>
    <property type="match status" value="1"/>
</dbReference>
<dbReference type="EMBL" id="CP017101">
    <property type="protein sequence ID" value="APO67608.1"/>
    <property type="molecule type" value="Genomic_DNA"/>
</dbReference>
<reference evidence="1 2" key="1">
    <citation type="submission" date="2016-09" db="EMBL/GenBank/DDBJ databases">
        <title>The complete genome sequences of Rhizobium gallicum, symbiovars gallicum and phaseoli, symbionts associated to common bean (Phaseolus vulgaris).</title>
        <authorList>
            <person name="Bustos P."/>
            <person name="Santamaria R.I."/>
            <person name="Perez-Carrascal O.M."/>
            <person name="Juarez S."/>
            <person name="Lozano L."/>
            <person name="Martinez-Flores I."/>
            <person name="Martinez-Romero E."/>
            <person name="Cevallos M."/>
            <person name="Romero D."/>
            <person name="Davila G."/>
            <person name="Gonzalez V."/>
        </authorList>
    </citation>
    <scope>NUCLEOTIDE SEQUENCE [LARGE SCALE GENOMIC DNA]</scope>
    <source>
        <strain evidence="1 2">IE4872</strain>
    </source>
</reference>
<proteinExistence type="predicted"/>
<organism evidence="1 2">
    <name type="scientific">Rhizobium gallicum</name>
    <dbReference type="NCBI Taxonomy" id="56730"/>
    <lineage>
        <taxon>Bacteria</taxon>
        <taxon>Pseudomonadati</taxon>
        <taxon>Pseudomonadota</taxon>
        <taxon>Alphaproteobacteria</taxon>
        <taxon>Hyphomicrobiales</taxon>
        <taxon>Rhizobiaceae</taxon>
        <taxon>Rhizobium/Agrobacterium group</taxon>
        <taxon>Rhizobium</taxon>
    </lineage>
</organism>
<name>A0A1L5NIB0_9HYPH</name>
<dbReference type="OrthoDB" id="8238029at2"/>
<protein>
    <recommendedName>
        <fullName evidence="3">DUF3606 domain-containing protein</fullName>
    </recommendedName>
</protein>
<evidence type="ECO:0008006" key="3">
    <source>
        <dbReference type="Google" id="ProtNLM"/>
    </source>
</evidence>
<dbReference type="InterPro" id="IPR022037">
    <property type="entry name" value="DUF3606"/>
</dbReference>
<dbReference type="Proteomes" id="UP000184749">
    <property type="component" value="Chromosome"/>
</dbReference>
<gene>
    <name evidence="1" type="ORF">IE4872_CH01991</name>
</gene>
<accession>A0A1L5NIB0</accession>
<dbReference type="RefSeq" id="WP_074068047.1">
    <property type="nucleotide sequence ID" value="NZ_CP017101.1"/>
</dbReference>
<dbReference type="AlphaFoldDB" id="A0A1L5NIB0"/>
<evidence type="ECO:0000313" key="2">
    <source>
        <dbReference type="Proteomes" id="UP000184749"/>
    </source>
</evidence>